<evidence type="ECO:0000256" key="7">
    <source>
        <dbReference type="ARBA" id="ARBA00023239"/>
    </source>
</evidence>
<dbReference type="RefSeq" id="WP_101677870.1">
    <property type="nucleotide sequence ID" value="NZ_CP136958.1"/>
</dbReference>
<reference evidence="9" key="1">
    <citation type="submission" date="2017-12" db="EMBL/GenBank/DDBJ databases">
        <authorList>
            <person name="Thomas-White K."/>
            <person name="Wolfe A.J."/>
        </authorList>
    </citation>
    <scope>NUCLEOTIDE SEQUENCE</scope>
    <source>
        <strain evidence="9">UMB0763</strain>
    </source>
</reference>
<keyword evidence="7" id="KW-0456">Lyase</keyword>
<dbReference type="InterPro" id="IPR036590">
    <property type="entry name" value="SRAP-like"/>
</dbReference>
<keyword evidence="5" id="KW-0190">Covalent protein-DNA linkage</keyword>
<dbReference type="AlphaFoldDB" id="A0AAF0YTH5"/>
<keyword evidence="4 8" id="KW-0378">Hydrolase</keyword>
<dbReference type="Pfam" id="PF02586">
    <property type="entry name" value="SRAP"/>
    <property type="match status" value="1"/>
</dbReference>
<dbReference type="Proteomes" id="UP000234560">
    <property type="component" value="Chromosome"/>
</dbReference>
<dbReference type="GO" id="GO:0106300">
    <property type="term" value="P:protein-DNA covalent cross-linking repair"/>
    <property type="evidence" value="ECO:0007669"/>
    <property type="project" value="InterPro"/>
</dbReference>
<evidence type="ECO:0000313" key="9">
    <source>
        <dbReference type="EMBL" id="WOT01438.1"/>
    </source>
</evidence>
<dbReference type="EMBL" id="CP136958">
    <property type="protein sequence ID" value="WOT01438.1"/>
    <property type="molecule type" value="Genomic_DNA"/>
</dbReference>
<dbReference type="InterPro" id="IPR003738">
    <property type="entry name" value="SRAP"/>
</dbReference>
<keyword evidence="3" id="KW-0227">DNA damage</keyword>
<dbReference type="Gene3D" id="3.90.1680.10">
    <property type="entry name" value="SOS response associated peptidase-like"/>
    <property type="match status" value="1"/>
</dbReference>
<keyword evidence="2 8" id="KW-0645">Protease</keyword>
<protein>
    <recommendedName>
        <fullName evidence="8">Abasic site processing protein</fullName>
        <ecNumber evidence="8">3.4.-.-</ecNumber>
    </recommendedName>
</protein>
<dbReference type="GO" id="GO:0003697">
    <property type="term" value="F:single-stranded DNA binding"/>
    <property type="evidence" value="ECO:0007669"/>
    <property type="project" value="InterPro"/>
</dbReference>
<evidence type="ECO:0000256" key="3">
    <source>
        <dbReference type="ARBA" id="ARBA00022763"/>
    </source>
</evidence>
<dbReference type="GO" id="GO:0006508">
    <property type="term" value="P:proteolysis"/>
    <property type="evidence" value="ECO:0007669"/>
    <property type="project" value="UniProtKB-KW"/>
</dbReference>
<dbReference type="PANTHER" id="PTHR13604">
    <property type="entry name" value="DC12-RELATED"/>
    <property type="match status" value="1"/>
</dbReference>
<dbReference type="GO" id="GO:0016829">
    <property type="term" value="F:lyase activity"/>
    <property type="evidence" value="ECO:0007669"/>
    <property type="project" value="UniProtKB-KW"/>
</dbReference>
<evidence type="ECO:0000256" key="2">
    <source>
        <dbReference type="ARBA" id="ARBA00022670"/>
    </source>
</evidence>
<organism evidence="9 10">
    <name type="scientific">Corynebacterium pyruviciproducens</name>
    <dbReference type="NCBI Taxonomy" id="598660"/>
    <lineage>
        <taxon>Bacteria</taxon>
        <taxon>Bacillati</taxon>
        <taxon>Actinomycetota</taxon>
        <taxon>Actinomycetes</taxon>
        <taxon>Mycobacteriales</taxon>
        <taxon>Corynebacteriaceae</taxon>
        <taxon>Corynebacterium</taxon>
    </lineage>
</organism>
<comment type="similarity">
    <text evidence="1 8">Belongs to the SOS response-associated peptidase family.</text>
</comment>
<dbReference type="SUPFAM" id="SSF143081">
    <property type="entry name" value="BB1717-like"/>
    <property type="match status" value="1"/>
</dbReference>
<accession>A0AAF0YTH5</accession>
<gene>
    <name evidence="9" type="ORF">CYJ47_09180</name>
</gene>
<reference evidence="9" key="2">
    <citation type="submission" date="2023-10" db="EMBL/GenBank/DDBJ databases">
        <authorList>
            <person name="Choi B."/>
        </authorList>
    </citation>
    <scope>NUCLEOTIDE SEQUENCE</scope>
    <source>
        <strain evidence="9">UMB0763</strain>
    </source>
</reference>
<evidence type="ECO:0000256" key="4">
    <source>
        <dbReference type="ARBA" id="ARBA00022801"/>
    </source>
</evidence>
<evidence type="ECO:0000313" key="10">
    <source>
        <dbReference type="Proteomes" id="UP000234560"/>
    </source>
</evidence>
<keyword evidence="6" id="KW-0238">DNA-binding</keyword>
<name>A0AAF0YTH5_9CORY</name>
<evidence type="ECO:0000256" key="5">
    <source>
        <dbReference type="ARBA" id="ARBA00023124"/>
    </source>
</evidence>
<dbReference type="EC" id="3.4.-.-" evidence="8"/>
<dbReference type="GO" id="GO:0008233">
    <property type="term" value="F:peptidase activity"/>
    <property type="evidence" value="ECO:0007669"/>
    <property type="project" value="UniProtKB-KW"/>
</dbReference>
<evidence type="ECO:0000256" key="6">
    <source>
        <dbReference type="ARBA" id="ARBA00023125"/>
    </source>
</evidence>
<proteinExistence type="inferred from homology"/>
<sequence length="259" mass="28845">MCGRFVLFTTSDPLLHAAADIAPYGELLAPHGTPAERYNIAPTQKIAIVRPDGSGRRTGTQMTGAEDHNGVGILEPARWGLFPHWKKDEKGPTLFNARAETVTEKPSFRDAFKKTRCIIPMDGYYEWHTQDKTKTPYLVHLAAEAGENSEDSAGEFVTGKTPLMWAAGLYSFGLQQLSATIITTDSLAPIDWLHDRMPRFLTRDEVEQWLVGDADDAKELLHPTPDELRGRFVTTEVDSRVGNVRNDSADLLRPVDKLL</sequence>
<evidence type="ECO:0000256" key="8">
    <source>
        <dbReference type="RuleBase" id="RU364100"/>
    </source>
</evidence>
<dbReference type="KEGG" id="cpyr:CYJ47_09180"/>
<evidence type="ECO:0000256" key="1">
    <source>
        <dbReference type="ARBA" id="ARBA00008136"/>
    </source>
</evidence>
<dbReference type="PANTHER" id="PTHR13604:SF0">
    <property type="entry name" value="ABASIC SITE PROCESSING PROTEIN HMCES"/>
    <property type="match status" value="1"/>
</dbReference>